<dbReference type="STRING" id="307972.A0A2G8KLQ4"/>
<dbReference type="Proteomes" id="UP000230750">
    <property type="component" value="Unassembled WGS sequence"/>
</dbReference>
<keyword evidence="2 10" id="KW-0723">Serine/threonine-protein kinase</keyword>
<name>A0A2G8KLQ4_STIJA</name>
<comment type="catalytic activity">
    <reaction evidence="7">
        <text>L-threonyl-[protein] + ATP = O-phospho-L-threonyl-[protein] + ADP + H(+)</text>
        <dbReference type="Rhea" id="RHEA:46608"/>
        <dbReference type="Rhea" id="RHEA-COMP:11060"/>
        <dbReference type="Rhea" id="RHEA-COMP:11605"/>
        <dbReference type="ChEBI" id="CHEBI:15378"/>
        <dbReference type="ChEBI" id="CHEBI:30013"/>
        <dbReference type="ChEBI" id="CHEBI:30616"/>
        <dbReference type="ChEBI" id="CHEBI:61977"/>
        <dbReference type="ChEBI" id="CHEBI:456216"/>
        <dbReference type="EC" id="2.7.11.1"/>
    </reaction>
</comment>
<evidence type="ECO:0000259" key="11">
    <source>
        <dbReference type="PROSITE" id="PS50011"/>
    </source>
</evidence>
<dbReference type="GO" id="GO:0005524">
    <property type="term" value="F:ATP binding"/>
    <property type="evidence" value="ECO:0007669"/>
    <property type="project" value="UniProtKB-UniRule"/>
</dbReference>
<dbReference type="EC" id="2.7.11.1" evidence="1"/>
<comment type="similarity">
    <text evidence="10">Belongs to the protein kinase superfamily.</text>
</comment>
<evidence type="ECO:0000256" key="6">
    <source>
        <dbReference type="ARBA" id="ARBA00022840"/>
    </source>
</evidence>
<keyword evidence="6 9" id="KW-0067">ATP-binding</keyword>
<dbReference type="EMBL" id="MRZV01000491">
    <property type="protein sequence ID" value="PIK48942.1"/>
    <property type="molecule type" value="Genomic_DNA"/>
</dbReference>
<dbReference type="Gene3D" id="3.30.200.20">
    <property type="entry name" value="Phosphorylase Kinase, domain 1"/>
    <property type="match status" value="1"/>
</dbReference>
<dbReference type="GO" id="GO:0004674">
    <property type="term" value="F:protein serine/threonine kinase activity"/>
    <property type="evidence" value="ECO:0007669"/>
    <property type="project" value="UniProtKB-KW"/>
</dbReference>
<dbReference type="OrthoDB" id="4062651at2759"/>
<dbReference type="SUPFAM" id="SSF56112">
    <property type="entry name" value="Protein kinase-like (PK-like)"/>
    <property type="match status" value="1"/>
</dbReference>
<dbReference type="InterPro" id="IPR051681">
    <property type="entry name" value="Ser/Thr_Kinases-Pseudokinases"/>
</dbReference>
<comment type="caution">
    <text evidence="12">The sequence shown here is derived from an EMBL/GenBank/DDBJ whole genome shotgun (WGS) entry which is preliminary data.</text>
</comment>
<dbReference type="PANTHER" id="PTHR44329">
    <property type="entry name" value="SERINE/THREONINE-PROTEIN KINASE TNNI3K-RELATED"/>
    <property type="match status" value="1"/>
</dbReference>
<dbReference type="InterPro" id="IPR000719">
    <property type="entry name" value="Prot_kinase_dom"/>
</dbReference>
<protein>
    <recommendedName>
        <fullName evidence="1">non-specific serine/threonine protein kinase</fullName>
        <ecNumber evidence="1">2.7.11.1</ecNumber>
    </recommendedName>
</protein>
<evidence type="ECO:0000256" key="1">
    <source>
        <dbReference type="ARBA" id="ARBA00012513"/>
    </source>
</evidence>
<dbReference type="PROSITE" id="PS00108">
    <property type="entry name" value="PROTEIN_KINASE_ST"/>
    <property type="match status" value="1"/>
</dbReference>
<evidence type="ECO:0000256" key="5">
    <source>
        <dbReference type="ARBA" id="ARBA00022777"/>
    </source>
</evidence>
<keyword evidence="3" id="KW-0808">Transferase</keyword>
<dbReference type="Pfam" id="PF00069">
    <property type="entry name" value="Pkinase"/>
    <property type="match status" value="1"/>
</dbReference>
<dbReference type="InterPro" id="IPR011009">
    <property type="entry name" value="Kinase-like_dom_sf"/>
</dbReference>
<dbReference type="AlphaFoldDB" id="A0A2G8KLQ4"/>
<evidence type="ECO:0000256" key="2">
    <source>
        <dbReference type="ARBA" id="ARBA00022527"/>
    </source>
</evidence>
<dbReference type="InterPro" id="IPR008271">
    <property type="entry name" value="Ser/Thr_kinase_AS"/>
</dbReference>
<keyword evidence="13" id="KW-1185">Reference proteome</keyword>
<proteinExistence type="inferred from homology"/>
<evidence type="ECO:0000313" key="12">
    <source>
        <dbReference type="EMBL" id="PIK48942.1"/>
    </source>
</evidence>
<feature type="domain" description="Protein kinase" evidence="11">
    <location>
        <begin position="141"/>
        <end position="410"/>
    </location>
</feature>
<evidence type="ECO:0000256" key="3">
    <source>
        <dbReference type="ARBA" id="ARBA00022679"/>
    </source>
</evidence>
<dbReference type="PROSITE" id="PS50011">
    <property type="entry name" value="PROTEIN_KINASE_DOM"/>
    <property type="match status" value="1"/>
</dbReference>
<dbReference type="InterPro" id="IPR017441">
    <property type="entry name" value="Protein_kinase_ATP_BS"/>
</dbReference>
<gene>
    <name evidence="12" type="ORF">BSL78_14187</name>
</gene>
<evidence type="ECO:0000256" key="8">
    <source>
        <dbReference type="ARBA" id="ARBA00048679"/>
    </source>
</evidence>
<feature type="binding site" evidence="9">
    <location>
        <position position="168"/>
    </location>
    <ligand>
        <name>ATP</name>
        <dbReference type="ChEBI" id="CHEBI:30616"/>
    </ligand>
</feature>
<keyword evidence="4 9" id="KW-0547">Nucleotide-binding</keyword>
<comment type="catalytic activity">
    <reaction evidence="8">
        <text>L-seryl-[protein] + ATP = O-phospho-L-seryl-[protein] + ADP + H(+)</text>
        <dbReference type="Rhea" id="RHEA:17989"/>
        <dbReference type="Rhea" id="RHEA-COMP:9863"/>
        <dbReference type="Rhea" id="RHEA-COMP:11604"/>
        <dbReference type="ChEBI" id="CHEBI:15378"/>
        <dbReference type="ChEBI" id="CHEBI:29999"/>
        <dbReference type="ChEBI" id="CHEBI:30616"/>
        <dbReference type="ChEBI" id="CHEBI:83421"/>
        <dbReference type="ChEBI" id="CHEBI:456216"/>
        <dbReference type="EC" id="2.7.11.1"/>
    </reaction>
</comment>
<dbReference type="PROSITE" id="PS00107">
    <property type="entry name" value="PROTEIN_KINASE_ATP"/>
    <property type="match status" value="1"/>
</dbReference>
<dbReference type="SMART" id="SM00220">
    <property type="entry name" value="S_TKc"/>
    <property type="match status" value="1"/>
</dbReference>
<evidence type="ECO:0000256" key="7">
    <source>
        <dbReference type="ARBA" id="ARBA00047899"/>
    </source>
</evidence>
<evidence type="ECO:0000256" key="10">
    <source>
        <dbReference type="RuleBase" id="RU000304"/>
    </source>
</evidence>
<reference evidence="12 13" key="1">
    <citation type="journal article" date="2017" name="PLoS Biol.">
        <title>The sea cucumber genome provides insights into morphological evolution and visceral regeneration.</title>
        <authorList>
            <person name="Zhang X."/>
            <person name="Sun L."/>
            <person name="Yuan J."/>
            <person name="Sun Y."/>
            <person name="Gao Y."/>
            <person name="Zhang L."/>
            <person name="Li S."/>
            <person name="Dai H."/>
            <person name="Hamel J.F."/>
            <person name="Liu C."/>
            <person name="Yu Y."/>
            <person name="Liu S."/>
            <person name="Lin W."/>
            <person name="Guo K."/>
            <person name="Jin S."/>
            <person name="Xu P."/>
            <person name="Storey K.B."/>
            <person name="Huan P."/>
            <person name="Zhang T."/>
            <person name="Zhou Y."/>
            <person name="Zhang J."/>
            <person name="Lin C."/>
            <person name="Li X."/>
            <person name="Xing L."/>
            <person name="Huo D."/>
            <person name="Sun M."/>
            <person name="Wang L."/>
            <person name="Mercier A."/>
            <person name="Li F."/>
            <person name="Yang H."/>
            <person name="Xiang J."/>
        </authorList>
    </citation>
    <scope>NUCLEOTIDE SEQUENCE [LARGE SCALE GENOMIC DNA]</scope>
    <source>
        <strain evidence="12">Shaxun</strain>
        <tissue evidence="12">Muscle</tissue>
    </source>
</reference>
<dbReference type="Gene3D" id="1.10.510.10">
    <property type="entry name" value="Transferase(Phosphotransferase) domain 1"/>
    <property type="match status" value="1"/>
</dbReference>
<evidence type="ECO:0000256" key="9">
    <source>
        <dbReference type="PROSITE-ProRule" id="PRU10141"/>
    </source>
</evidence>
<organism evidence="12 13">
    <name type="scientific">Stichopus japonicus</name>
    <name type="common">Sea cucumber</name>
    <dbReference type="NCBI Taxonomy" id="307972"/>
    <lineage>
        <taxon>Eukaryota</taxon>
        <taxon>Metazoa</taxon>
        <taxon>Echinodermata</taxon>
        <taxon>Eleutherozoa</taxon>
        <taxon>Echinozoa</taxon>
        <taxon>Holothuroidea</taxon>
        <taxon>Aspidochirotacea</taxon>
        <taxon>Aspidochirotida</taxon>
        <taxon>Stichopodidae</taxon>
        <taxon>Apostichopus</taxon>
    </lineage>
</organism>
<keyword evidence="5 12" id="KW-0418">Kinase</keyword>
<evidence type="ECO:0000256" key="4">
    <source>
        <dbReference type="ARBA" id="ARBA00022741"/>
    </source>
</evidence>
<sequence length="412" mass="46847">MTKIFQVILRLLTRHLALRRLYLAYLMRFKRSTSVDNLVQIEKSESDFRTRTKREYHSDDIANCKLCGNCHYCLHRSKFQLTDNITMPSHFNQLDFPGERLACTDMVVDGFFNISAHSEPPCDNNDNFQIPGSRPFISQEFTIEGIIGSGGFGSVFLAKYCGHQVAVKNLKKSGQNKRAMFHSFRAEFNALYLKHDNIVDVLATSALQDFEEGAFIIMEYAGRRNLQQIINDTNEALPMSRRSTFASQIIRGLQYTHSEGIAHLDIKPANIIVNDDDVCKIGDFGCSQRIQNGQGTTSHPTRSYLTGTYAYRAPELLRGDVATTRADIYSFGITLWQMLSRETPYARENHHVVIFGVVAHNLRPKFPDISLRNANEGWYRGVVEMSWKANVHDRPAAEDLVNIFSSHGYDNA</sequence>
<evidence type="ECO:0000313" key="13">
    <source>
        <dbReference type="Proteomes" id="UP000230750"/>
    </source>
</evidence>
<dbReference type="PANTHER" id="PTHR44329:SF285">
    <property type="entry name" value="V-MOS MOLONEY MURINE SARCOMA VIRAL ONCO HOMOLOG"/>
    <property type="match status" value="1"/>
</dbReference>
<accession>A0A2G8KLQ4</accession>